<dbReference type="PATRIC" id="fig|1229205.11.peg.6961"/>
<feature type="region of interest" description="Disordered" evidence="1">
    <location>
        <begin position="54"/>
        <end position="75"/>
    </location>
</feature>
<reference evidence="2 3" key="1">
    <citation type="journal article" date="2012" name="J. Bacteriol.">
        <title>Complete Genome Sequence of Burkholderia phenoliruptrix BR3459a (CLA1), a Heat-Tolerant, Nitrogen-Fixing Symbiont of Mimosa flocculosa.</title>
        <authorList>
            <person name="de Oliveira Cunha C."/>
            <person name="Goda Zuleta L.F."/>
            <person name="Paula de Almeida L.G."/>
            <person name="Prioli Ciapina L."/>
            <person name="Lustrino Borges W."/>
            <person name="Pitard R.M."/>
            <person name="Baldani J.I."/>
            <person name="Straliotto R."/>
            <person name="de Faria S.M."/>
            <person name="Hungria M."/>
            <person name="Sousa Cavada B."/>
            <person name="Mercante F.M."/>
            <person name="Ribeiro de Vasconcelos A.T."/>
        </authorList>
    </citation>
    <scope>NUCLEOTIDE SEQUENCE [LARGE SCALE GENOMIC DNA]</scope>
    <source>
        <strain evidence="2 3">BR3459a</strain>
        <plasmid evidence="2 3">pSYMBR3459</plasmid>
    </source>
</reference>
<organism evidence="2 3">
    <name type="scientific">Paraburkholderia phenoliruptrix BR3459a</name>
    <dbReference type="NCBI Taxonomy" id="1229205"/>
    <lineage>
        <taxon>Bacteria</taxon>
        <taxon>Pseudomonadati</taxon>
        <taxon>Pseudomonadota</taxon>
        <taxon>Betaproteobacteria</taxon>
        <taxon>Burkholderiales</taxon>
        <taxon>Burkholderiaceae</taxon>
        <taxon>Paraburkholderia</taxon>
    </lineage>
</organism>
<dbReference type="AlphaFoldDB" id="K0E389"/>
<evidence type="ECO:0000256" key="1">
    <source>
        <dbReference type="SAM" id="MobiDB-lite"/>
    </source>
</evidence>
<dbReference type="KEGG" id="bpx:BUPH_08367"/>
<feature type="compositionally biased region" description="Basic and acidic residues" evidence="1">
    <location>
        <begin position="58"/>
        <end position="75"/>
    </location>
</feature>
<protein>
    <submittedName>
        <fullName evidence="2">Uncharacterized protein</fullName>
    </submittedName>
</protein>
<dbReference type="Proteomes" id="UP000010105">
    <property type="component" value="Plasmid pSYMBR3459"/>
</dbReference>
<geneLocation type="plasmid" evidence="2 3">
    <name>pSYMBR3459</name>
</geneLocation>
<sequence>MSMTVIGAPQYRQMKMGRVSMAVSWSDGLRAYARRTAVHARTFARLARRTGYRVGKQSRNDAYDGSRRADHGKQETTHELAGFEGHGLVAGTPLRAVVLPAERDTTLIKGDETLEIATRYV</sequence>
<dbReference type="HOGENOM" id="CLU_2033708_0_0_4"/>
<evidence type="ECO:0000313" key="3">
    <source>
        <dbReference type="Proteomes" id="UP000010105"/>
    </source>
</evidence>
<dbReference type="EMBL" id="CP003865">
    <property type="protein sequence ID" value="AFT90239.1"/>
    <property type="molecule type" value="Genomic_DNA"/>
</dbReference>
<proteinExistence type="predicted"/>
<gene>
    <name evidence="2" type="ORF">BUPH_08367</name>
</gene>
<keyword evidence="2" id="KW-0614">Plasmid</keyword>
<accession>K0E389</accession>
<evidence type="ECO:0000313" key="2">
    <source>
        <dbReference type="EMBL" id="AFT90239.1"/>
    </source>
</evidence>
<name>K0E389_9BURK</name>